<name>A0A0K8SXP5_LYGHE</name>
<dbReference type="EMBL" id="GBRD01007768">
    <property type="protein sequence ID" value="JAG58053.1"/>
    <property type="molecule type" value="Transcribed_RNA"/>
</dbReference>
<feature type="compositionally biased region" description="Polar residues" evidence="1">
    <location>
        <begin position="9"/>
        <end position="19"/>
    </location>
</feature>
<feature type="region of interest" description="Disordered" evidence="1">
    <location>
        <begin position="240"/>
        <end position="292"/>
    </location>
</feature>
<sequence>MKMDRRGSNPKSQSTSTVSIFDLPVDVSDYEDKCGSNPGKENQNLENLPEELHKQQASNQSILCNDLNLSDSSELNSELDCKLPNEALASEISEQLQLGSSAVDLSIGLDESEVAECENLAKSSMLDLNECLQNNSSYDAISPIEIPVTVETVKCVSEGDFENLNDVCLIKEHTTHVELNTAGELHDVVINPATVLPNVVSNTPCDIDHCTKGGVESADHFPNQQTSKIDCELLQSRSATPDSFHGFSSDDSSPVRGRVREATVSPNIMPSLSPESENSSPRRRIKRERKTS</sequence>
<feature type="compositionally biased region" description="Basic residues" evidence="1">
    <location>
        <begin position="281"/>
        <end position="292"/>
    </location>
</feature>
<evidence type="ECO:0000313" key="2">
    <source>
        <dbReference type="EMBL" id="JAG58053.1"/>
    </source>
</evidence>
<evidence type="ECO:0000256" key="1">
    <source>
        <dbReference type="SAM" id="MobiDB-lite"/>
    </source>
</evidence>
<feature type="compositionally biased region" description="Low complexity" evidence="1">
    <location>
        <begin position="242"/>
        <end position="252"/>
    </location>
</feature>
<dbReference type="AlphaFoldDB" id="A0A0K8SXP5"/>
<reference evidence="2" key="1">
    <citation type="submission" date="2014-09" db="EMBL/GenBank/DDBJ databases">
        <authorList>
            <person name="Magalhaes I.L.F."/>
            <person name="Oliveira U."/>
            <person name="Santos F.R."/>
            <person name="Vidigal T.H.D.A."/>
            <person name="Brescovit A.D."/>
            <person name="Santos A.J."/>
        </authorList>
    </citation>
    <scope>NUCLEOTIDE SEQUENCE</scope>
</reference>
<organism evidence="2">
    <name type="scientific">Lygus hesperus</name>
    <name type="common">Western plant bug</name>
    <dbReference type="NCBI Taxonomy" id="30085"/>
    <lineage>
        <taxon>Eukaryota</taxon>
        <taxon>Metazoa</taxon>
        <taxon>Ecdysozoa</taxon>
        <taxon>Arthropoda</taxon>
        <taxon>Hexapoda</taxon>
        <taxon>Insecta</taxon>
        <taxon>Pterygota</taxon>
        <taxon>Neoptera</taxon>
        <taxon>Paraneoptera</taxon>
        <taxon>Hemiptera</taxon>
        <taxon>Heteroptera</taxon>
        <taxon>Panheteroptera</taxon>
        <taxon>Cimicomorpha</taxon>
        <taxon>Miridae</taxon>
        <taxon>Mirini</taxon>
        <taxon>Lygus</taxon>
    </lineage>
</organism>
<feature type="compositionally biased region" description="Low complexity" evidence="1">
    <location>
        <begin position="270"/>
        <end position="279"/>
    </location>
</feature>
<proteinExistence type="predicted"/>
<protein>
    <submittedName>
        <fullName evidence="2">Uncharacterized protein</fullName>
    </submittedName>
</protein>
<feature type="region of interest" description="Disordered" evidence="1">
    <location>
        <begin position="1"/>
        <end position="23"/>
    </location>
</feature>
<feature type="non-terminal residue" evidence="2">
    <location>
        <position position="292"/>
    </location>
</feature>
<accession>A0A0K8SXP5</accession>